<name>A0A8J7LQM4_9RHOB</name>
<evidence type="ECO:0000313" key="2">
    <source>
        <dbReference type="Proteomes" id="UP000640583"/>
    </source>
</evidence>
<accession>A0A8J7LQM4</accession>
<reference evidence="1" key="1">
    <citation type="submission" date="2020-10" db="EMBL/GenBank/DDBJ databases">
        <title>Paenihalocynthiibacter styelae gen. nov., sp. nov., isolated from stalked sea squirt Styela clava.</title>
        <authorList>
            <person name="Kim Y.-O."/>
            <person name="Yoon J.-H."/>
        </authorList>
    </citation>
    <scope>NUCLEOTIDE SEQUENCE</scope>
    <source>
        <strain evidence="1">MYP1-1</strain>
    </source>
</reference>
<dbReference type="Proteomes" id="UP000640583">
    <property type="component" value="Unassembled WGS sequence"/>
</dbReference>
<evidence type="ECO:0000313" key="1">
    <source>
        <dbReference type="EMBL" id="MBI1494537.1"/>
    </source>
</evidence>
<proteinExistence type="predicted"/>
<keyword evidence="2" id="KW-1185">Reference proteome</keyword>
<organism evidence="1 2">
    <name type="scientific">Halocynthiibacter styelae</name>
    <dbReference type="NCBI Taxonomy" id="2761955"/>
    <lineage>
        <taxon>Bacteria</taxon>
        <taxon>Pseudomonadati</taxon>
        <taxon>Pseudomonadota</taxon>
        <taxon>Alphaproteobacteria</taxon>
        <taxon>Rhodobacterales</taxon>
        <taxon>Paracoccaceae</taxon>
        <taxon>Halocynthiibacter</taxon>
    </lineage>
</organism>
<dbReference type="AlphaFoldDB" id="A0A8J7LQM4"/>
<gene>
    <name evidence="1" type="ORF">H1D41_12895</name>
</gene>
<dbReference type="EMBL" id="JADCKQ010000009">
    <property type="protein sequence ID" value="MBI1494537.1"/>
    <property type="molecule type" value="Genomic_DNA"/>
</dbReference>
<protein>
    <submittedName>
        <fullName evidence="1">Uncharacterized protein</fullName>
    </submittedName>
</protein>
<comment type="caution">
    <text evidence="1">The sequence shown here is derived from an EMBL/GenBank/DDBJ whole genome shotgun (WGS) entry which is preliminary data.</text>
</comment>
<sequence length="370" mass="41971">AAGKIDTLSAAFHSDLDSMIEQHRPDVWFFAHSHRRICAKVHGAEIRNISVGYRELIGVIETGELLDSDLLQAVGFVAPNLRISPRLMAEKKEFPATEAVRISDLCYARLTVDDTYQTRELSDKLIKFPEAAHRVVEIATDQLRQAIYVQVELGQITNTFDLNDTSVPAIEDHEQNEHRDGILHLVRLIIDCFHAAADLCQECSLSIARSWLQLPGNIGLRLYLHVARAMELIDPNEAIETMLHAKSEQLWSSRREVALFIKDQSAKADRDLVEQLEARFLNEAPARFHDADTSSTSADWRPLARDRDLWIYLYAPGSMFLFTRRCQATLMSESDLTWRGMQASLSEKIRSMQRSDLIALMCQPSLSSHS</sequence>
<feature type="non-terminal residue" evidence="1">
    <location>
        <position position="1"/>
    </location>
</feature>